<dbReference type="PANTHER" id="PTHR14781:SF0">
    <property type="entry name" value="INTRAFLAGELLAR TRANSPORT PROTEIN 56"/>
    <property type="match status" value="1"/>
</dbReference>
<keyword evidence="5" id="KW-0966">Cell projection</keyword>
<protein>
    <submittedName>
        <fullName evidence="6">Intraflagellar transport protein 56</fullName>
    </submittedName>
</protein>
<keyword evidence="6" id="KW-0969">Cilium</keyword>
<dbReference type="GO" id="GO:0030992">
    <property type="term" value="C:intraciliary transport particle B"/>
    <property type="evidence" value="ECO:0007669"/>
    <property type="project" value="TreeGrafter"/>
</dbReference>
<dbReference type="InterPro" id="IPR011990">
    <property type="entry name" value="TPR-like_helical_dom_sf"/>
</dbReference>
<evidence type="ECO:0000256" key="1">
    <source>
        <dbReference type="ARBA" id="ARBA00004138"/>
    </source>
</evidence>
<proteinExistence type="inferred from homology"/>
<dbReference type="Proteomes" id="UP000574390">
    <property type="component" value="Unassembled WGS sequence"/>
</dbReference>
<dbReference type="SUPFAM" id="SSF48452">
    <property type="entry name" value="TPR-like"/>
    <property type="match status" value="1"/>
</dbReference>
<reference evidence="6 7" key="1">
    <citation type="submission" date="2020-04" db="EMBL/GenBank/DDBJ databases">
        <title>Perkinsus olseni comparative genomics.</title>
        <authorList>
            <person name="Bogema D.R."/>
        </authorList>
    </citation>
    <scope>NUCLEOTIDE SEQUENCE [LARGE SCALE GENOMIC DNA]</scope>
    <source>
        <strain evidence="6">ATCC PRA-205</strain>
    </source>
</reference>
<dbReference type="GO" id="GO:0035720">
    <property type="term" value="P:intraciliary anterograde transport"/>
    <property type="evidence" value="ECO:0007669"/>
    <property type="project" value="TreeGrafter"/>
</dbReference>
<dbReference type="GO" id="GO:0120170">
    <property type="term" value="F:intraciliary transport particle B binding"/>
    <property type="evidence" value="ECO:0007669"/>
    <property type="project" value="TreeGrafter"/>
</dbReference>
<keyword evidence="4" id="KW-0802">TPR repeat</keyword>
<dbReference type="AlphaFoldDB" id="A0A7J6NX97"/>
<feature type="non-terminal residue" evidence="6">
    <location>
        <position position="168"/>
    </location>
</feature>
<comment type="similarity">
    <text evidence="2">Belongs to the IFT56 family.</text>
</comment>
<dbReference type="EMBL" id="JABANM010036748">
    <property type="protein sequence ID" value="KAF4687691.1"/>
    <property type="molecule type" value="Genomic_DNA"/>
</dbReference>
<organism evidence="6 7">
    <name type="scientific">Perkinsus olseni</name>
    <name type="common">Perkinsus atlanticus</name>
    <dbReference type="NCBI Taxonomy" id="32597"/>
    <lineage>
        <taxon>Eukaryota</taxon>
        <taxon>Sar</taxon>
        <taxon>Alveolata</taxon>
        <taxon>Perkinsozoa</taxon>
        <taxon>Perkinsea</taxon>
        <taxon>Perkinsida</taxon>
        <taxon>Perkinsidae</taxon>
        <taxon>Perkinsus</taxon>
    </lineage>
</organism>
<evidence type="ECO:0000256" key="5">
    <source>
        <dbReference type="ARBA" id="ARBA00023273"/>
    </source>
</evidence>
<accession>A0A7J6NX97</accession>
<keyword evidence="6" id="KW-0282">Flagellum</keyword>
<comment type="subcellular location">
    <subcellularLocation>
        <location evidence="1">Cell projection</location>
        <location evidence="1">Cilium</location>
    </subcellularLocation>
</comment>
<dbReference type="GO" id="GO:0035735">
    <property type="term" value="P:intraciliary transport involved in cilium assembly"/>
    <property type="evidence" value="ECO:0007669"/>
    <property type="project" value="TreeGrafter"/>
</dbReference>
<comment type="caution">
    <text evidence="6">The sequence shown here is derived from an EMBL/GenBank/DDBJ whole genome shotgun (WGS) entry which is preliminary data.</text>
</comment>
<dbReference type="Gene3D" id="1.25.40.10">
    <property type="entry name" value="Tetratricopeptide repeat domain"/>
    <property type="match status" value="1"/>
</dbReference>
<dbReference type="InterPro" id="IPR030511">
    <property type="entry name" value="TTC26"/>
</dbReference>
<gene>
    <name evidence="6" type="primary">TTC26_3</name>
    <name evidence="6" type="ORF">FOZ62_016609</name>
</gene>
<dbReference type="GO" id="GO:0097546">
    <property type="term" value="C:ciliary base"/>
    <property type="evidence" value="ECO:0007669"/>
    <property type="project" value="TreeGrafter"/>
</dbReference>
<sequence length="168" mass="18827">KRDYTGAIALLEFEEAVGDRRPALPLWLALCYFHNGRYDKAIEVYDAVLVDGGEPHLSTAASDKEEEAVALWKACCLYGACAYEQCYQLADSIGDYGRDDQALSQLRIRLLLHAAHKLNDEAAMMKWHQRLTKGDSSASSPSSTQHQQQQLTLAAIQYLRNHQQQATD</sequence>
<dbReference type="GO" id="GO:0036064">
    <property type="term" value="C:ciliary basal body"/>
    <property type="evidence" value="ECO:0007669"/>
    <property type="project" value="TreeGrafter"/>
</dbReference>
<evidence type="ECO:0000256" key="2">
    <source>
        <dbReference type="ARBA" id="ARBA00007834"/>
    </source>
</evidence>
<keyword evidence="3" id="KW-0677">Repeat</keyword>
<evidence type="ECO:0000313" key="7">
    <source>
        <dbReference type="Proteomes" id="UP000574390"/>
    </source>
</evidence>
<feature type="non-terminal residue" evidence="6">
    <location>
        <position position="1"/>
    </location>
</feature>
<evidence type="ECO:0000256" key="3">
    <source>
        <dbReference type="ARBA" id="ARBA00022737"/>
    </source>
</evidence>
<dbReference type="PANTHER" id="PTHR14781">
    <property type="entry name" value="INTRAFLAGELLAR TRANSPORT PROTEIN 56"/>
    <property type="match status" value="1"/>
</dbReference>
<evidence type="ECO:0000256" key="4">
    <source>
        <dbReference type="ARBA" id="ARBA00022803"/>
    </source>
</evidence>
<name>A0A7J6NX97_PEROL</name>
<evidence type="ECO:0000313" key="6">
    <source>
        <dbReference type="EMBL" id="KAF4687691.1"/>
    </source>
</evidence>